<dbReference type="SUPFAM" id="SSF52540">
    <property type="entry name" value="P-loop containing nucleoside triphosphate hydrolases"/>
    <property type="match status" value="1"/>
</dbReference>
<evidence type="ECO:0000313" key="2">
    <source>
        <dbReference type="EMBL" id="KAJ7016083.1"/>
    </source>
</evidence>
<dbReference type="Gene3D" id="1.20.930.20">
    <property type="entry name" value="Adaptor protein Cbl, N-terminal domain"/>
    <property type="match status" value="1"/>
</dbReference>
<evidence type="ECO:0000259" key="1">
    <source>
        <dbReference type="Pfam" id="PF20703"/>
    </source>
</evidence>
<dbReference type="InterPro" id="IPR027417">
    <property type="entry name" value="P-loop_NTPase"/>
</dbReference>
<feature type="domain" description="Novel STAND NTPase 1" evidence="1">
    <location>
        <begin position="206"/>
        <end position="346"/>
    </location>
</feature>
<sequence length="1082" mass="121497">MPRQPTITDIRLNSVSKCLNITMSSLQLLADTLKISGLGAILNTTQSLLKFAQKIKQNRNACTELMEQAHQLLSAIIAIYIKSDTGGELALSVLNYIAKFTQTLHKIHTFVEAQQSGNRVKMFFQQGEMGALLRDCKAELQQGFDFFQITTIITEVKEMQEHVQVRHQEVLDIIETLSSSDSASSISQVYSNLYASSTSISMLPAEPKIFHGRENELADILKLFNEASPRIAILGAGGMGKTSLSKAVLHHSDITAKYHNNRFFITCDGSTNKVELVNIIGAHLGVKPRKDPTQVVLRHLSNASPTLLVLDNLETLWDPAESRKEIEEFLSLLTDIPTLALMVTMRGAERPFQVKWTRPFLLPLQPLAQDAARRMFLDIADDGHSLEEVNQILGLTDNMPLVINLLAHLVDAEGCSTILSRWDTENTALLSEGCDKRTNLKLSISLSLSSPRITSIPQCQDLLSLLSILPDGFSNVELKETKFPIKDILSCKTALLRTALAYTDDNQRLKVLVPIREYMQNLLPATDQMIRPLFKHFQELLELYRGHLGKASGMSSMSRIASNFSNIQNIIQNTLRQGHPDLVASIYCTCHLNRFSQVNERRDISLFHLISPMLAQICDPELEVYVITEIFRSWTSARSDPNHSRELENRGKECCNYFEDPNLKCSFHLELAIYYGNCGQSPMAMKHGQSALSLAQSTGNNGKQSDVFRYFAFIKWRIGDYTAGQLYAKEAHKLARITGHLYREADGLRAEALNWLGLGNYTQCILLADRARNLLDMCGLGHSFEANELRTLLGAVQSHKSEYVEAHGIHNQVAQAAVNDPYYHGISLINMADIEVSMGTAKHEIQRKINGAQTIFKINGIIKFSPACDMVQADLNLREGDMSTLLFCKCLREMWGKDSEVVGYCLERLGDANRWKNGHHKLSWSTVLLAHSLKQKEKLGIHKGLQFMGEIFLQENDEATAISLFTLALQGFTLMDVHRSRAECMIQLGDISEKNGDLLHALELWEMAIPLFERSSQTKQIQAIDKRMSRVDKNVKEQHQKNLVLLVELSVSAVMVDEEDDEDSETGLELDEAEVEQVVLWV</sequence>
<proteinExistence type="predicted"/>
<dbReference type="InterPro" id="IPR049052">
    <property type="entry name" value="nSTAND1"/>
</dbReference>
<dbReference type="Proteomes" id="UP001218188">
    <property type="component" value="Unassembled WGS sequence"/>
</dbReference>
<name>A0AAD6RWG4_9AGAR</name>
<dbReference type="Pfam" id="PF20703">
    <property type="entry name" value="nSTAND1"/>
    <property type="match status" value="1"/>
</dbReference>
<dbReference type="Gene3D" id="3.40.50.300">
    <property type="entry name" value="P-loop containing nucleotide triphosphate hydrolases"/>
    <property type="match status" value="1"/>
</dbReference>
<dbReference type="InterPro" id="IPR011990">
    <property type="entry name" value="TPR-like_helical_dom_sf"/>
</dbReference>
<protein>
    <recommendedName>
        <fullName evidence="1">Novel STAND NTPase 1 domain-containing protein</fullName>
    </recommendedName>
</protein>
<dbReference type="PANTHER" id="PTHR47691">
    <property type="entry name" value="REGULATOR-RELATED"/>
    <property type="match status" value="1"/>
</dbReference>
<dbReference type="Gene3D" id="1.25.40.10">
    <property type="entry name" value="Tetratricopeptide repeat domain"/>
    <property type="match status" value="2"/>
</dbReference>
<dbReference type="PANTHER" id="PTHR47691:SF3">
    <property type="entry name" value="HTH-TYPE TRANSCRIPTIONAL REGULATOR RV0890C-RELATED"/>
    <property type="match status" value="1"/>
</dbReference>
<dbReference type="InterPro" id="IPR036537">
    <property type="entry name" value="Adaptor_Cbl_N_dom_sf"/>
</dbReference>
<organism evidence="2 3">
    <name type="scientific">Mycena alexandri</name>
    <dbReference type="NCBI Taxonomy" id="1745969"/>
    <lineage>
        <taxon>Eukaryota</taxon>
        <taxon>Fungi</taxon>
        <taxon>Dikarya</taxon>
        <taxon>Basidiomycota</taxon>
        <taxon>Agaricomycotina</taxon>
        <taxon>Agaricomycetes</taxon>
        <taxon>Agaricomycetidae</taxon>
        <taxon>Agaricales</taxon>
        <taxon>Marasmiineae</taxon>
        <taxon>Mycenaceae</taxon>
        <taxon>Mycena</taxon>
    </lineage>
</organism>
<reference evidence="2" key="1">
    <citation type="submission" date="2023-03" db="EMBL/GenBank/DDBJ databases">
        <title>Massive genome expansion in bonnet fungi (Mycena s.s.) driven by repeated elements and novel gene families across ecological guilds.</title>
        <authorList>
            <consortium name="Lawrence Berkeley National Laboratory"/>
            <person name="Harder C.B."/>
            <person name="Miyauchi S."/>
            <person name="Viragh M."/>
            <person name="Kuo A."/>
            <person name="Thoen E."/>
            <person name="Andreopoulos B."/>
            <person name="Lu D."/>
            <person name="Skrede I."/>
            <person name="Drula E."/>
            <person name="Henrissat B."/>
            <person name="Morin E."/>
            <person name="Kohler A."/>
            <person name="Barry K."/>
            <person name="LaButti K."/>
            <person name="Morin E."/>
            <person name="Salamov A."/>
            <person name="Lipzen A."/>
            <person name="Mereny Z."/>
            <person name="Hegedus B."/>
            <person name="Baldrian P."/>
            <person name="Stursova M."/>
            <person name="Weitz H."/>
            <person name="Taylor A."/>
            <person name="Grigoriev I.V."/>
            <person name="Nagy L.G."/>
            <person name="Martin F."/>
            <person name="Kauserud H."/>
        </authorList>
    </citation>
    <scope>NUCLEOTIDE SEQUENCE</scope>
    <source>
        <strain evidence="2">CBHHK200</strain>
    </source>
</reference>
<feature type="non-terminal residue" evidence="2">
    <location>
        <position position="1082"/>
    </location>
</feature>
<dbReference type="SUPFAM" id="SSF48452">
    <property type="entry name" value="TPR-like"/>
    <property type="match status" value="2"/>
</dbReference>
<dbReference type="EMBL" id="JARJCM010000602">
    <property type="protein sequence ID" value="KAJ7016083.1"/>
    <property type="molecule type" value="Genomic_DNA"/>
</dbReference>
<dbReference type="CDD" id="cd21037">
    <property type="entry name" value="MLKL_NTD"/>
    <property type="match status" value="1"/>
</dbReference>
<comment type="caution">
    <text evidence="2">The sequence shown here is derived from an EMBL/GenBank/DDBJ whole genome shotgun (WGS) entry which is preliminary data.</text>
</comment>
<accession>A0AAD6RWG4</accession>
<dbReference type="AlphaFoldDB" id="A0AAD6RWG4"/>
<keyword evidence="3" id="KW-1185">Reference proteome</keyword>
<dbReference type="InterPro" id="IPR059179">
    <property type="entry name" value="MLKL-like_MCAfunc"/>
</dbReference>
<evidence type="ECO:0000313" key="3">
    <source>
        <dbReference type="Proteomes" id="UP001218188"/>
    </source>
</evidence>
<dbReference type="GO" id="GO:0007166">
    <property type="term" value="P:cell surface receptor signaling pathway"/>
    <property type="evidence" value="ECO:0007669"/>
    <property type="project" value="InterPro"/>
</dbReference>
<gene>
    <name evidence="2" type="ORF">C8F04DRAFT_1351910</name>
</gene>